<comment type="caution">
    <text evidence="2">The sequence shown here is derived from an EMBL/GenBank/DDBJ whole genome shotgun (WGS) entry which is preliminary data.</text>
</comment>
<proteinExistence type="predicted"/>
<evidence type="ECO:0000313" key="2">
    <source>
        <dbReference type="EMBL" id="MEP1062020.1"/>
    </source>
</evidence>
<dbReference type="SUPFAM" id="SSF55729">
    <property type="entry name" value="Acyl-CoA N-acyltransferases (Nat)"/>
    <property type="match status" value="1"/>
</dbReference>
<name>A0ABV0KS31_9CYAN</name>
<keyword evidence="3" id="KW-1185">Reference proteome</keyword>
<dbReference type="EMBL" id="JAMPLM010000050">
    <property type="protein sequence ID" value="MEP1062020.1"/>
    <property type="molecule type" value="Genomic_DNA"/>
</dbReference>
<dbReference type="PANTHER" id="PTHR43072:SF60">
    <property type="entry name" value="L-2,4-DIAMINOBUTYRIC ACID ACETYLTRANSFERASE"/>
    <property type="match status" value="1"/>
</dbReference>
<organism evidence="2 3">
    <name type="scientific">Stenomitos frigidus AS-A4</name>
    <dbReference type="NCBI Taxonomy" id="2933935"/>
    <lineage>
        <taxon>Bacteria</taxon>
        <taxon>Bacillati</taxon>
        <taxon>Cyanobacteriota</taxon>
        <taxon>Cyanophyceae</taxon>
        <taxon>Leptolyngbyales</taxon>
        <taxon>Leptolyngbyaceae</taxon>
        <taxon>Stenomitos</taxon>
    </lineage>
</organism>
<sequence length="184" mass="20571">MSNKLNELAGFASNLPGYSVKLLKIGDAAVLQSLYEQCTEFALLTDGQPPSPTAAREEFDAVPDGKTTEDKYIVGLFDPKHELIGMIESIRHYPDNQTWWLGLMMLSPQQRGQGLGSEFYQAFENWVSAQGVKQVSLSVIEVNELGLQFWKSLGFEVIRKTEPRQFGNKIHAVYVMSRPVAAMV</sequence>
<gene>
    <name evidence="2" type="ORF">NDI38_26965</name>
</gene>
<accession>A0ABV0KS31</accession>
<feature type="domain" description="N-acetyltransferase" evidence="1">
    <location>
        <begin position="18"/>
        <end position="181"/>
    </location>
</feature>
<evidence type="ECO:0000313" key="3">
    <source>
        <dbReference type="Proteomes" id="UP001476950"/>
    </source>
</evidence>
<dbReference type="CDD" id="cd04301">
    <property type="entry name" value="NAT_SF"/>
    <property type="match status" value="1"/>
</dbReference>
<dbReference type="Pfam" id="PF00583">
    <property type="entry name" value="Acetyltransf_1"/>
    <property type="match status" value="1"/>
</dbReference>
<dbReference type="Gene3D" id="3.40.630.30">
    <property type="match status" value="1"/>
</dbReference>
<dbReference type="InterPro" id="IPR000182">
    <property type="entry name" value="GNAT_dom"/>
</dbReference>
<dbReference type="PROSITE" id="PS51186">
    <property type="entry name" value="GNAT"/>
    <property type="match status" value="1"/>
</dbReference>
<dbReference type="RefSeq" id="WP_199305246.1">
    <property type="nucleotide sequence ID" value="NZ_JAMPLM010000050.1"/>
</dbReference>
<reference evidence="2 3" key="1">
    <citation type="submission" date="2022-04" db="EMBL/GenBank/DDBJ databases">
        <title>Positive selection, recombination, and allopatry shape intraspecific diversity of widespread and dominant cyanobacteria.</title>
        <authorList>
            <person name="Wei J."/>
            <person name="Shu W."/>
            <person name="Hu C."/>
        </authorList>
    </citation>
    <scope>NUCLEOTIDE SEQUENCE [LARGE SCALE GENOMIC DNA]</scope>
    <source>
        <strain evidence="2 3">AS-A4</strain>
    </source>
</reference>
<dbReference type="PANTHER" id="PTHR43072">
    <property type="entry name" value="N-ACETYLTRANSFERASE"/>
    <property type="match status" value="1"/>
</dbReference>
<evidence type="ECO:0000259" key="1">
    <source>
        <dbReference type="PROSITE" id="PS51186"/>
    </source>
</evidence>
<dbReference type="InterPro" id="IPR016181">
    <property type="entry name" value="Acyl_CoA_acyltransferase"/>
</dbReference>
<protein>
    <submittedName>
        <fullName evidence="2">GNAT family N-acetyltransferase</fullName>
    </submittedName>
</protein>
<dbReference type="Proteomes" id="UP001476950">
    <property type="component" value="Unassembled WGS sequence"/>
</dbReference>